<dbReference type="Proteomes" id="UP000051861">
    <property type="component" value="Unassembled WGS sequence"/>
</dbReference>
<dbReference type="AlphaFoldDB" id="A0A0S7XTC3"/>
<evidence type="ECO:0000313" key="2">
    <source>
        <dbReference type="Proteomes" id="UP000051861"/>
    </source>
</evidence>
<reference evidence="1 2" key="1">
    <citation type="journal article" date="2015" name="Microbiome">
        <title>Genomic resolution of linkages in carbon, nitrogen, and sulfur cycling among widespread estuary sediment bacteria.</title>
        <authorList>
            <person name="Baker B.J."/>
            <person name="Lazar C.S."/>
            <person name="Teske A.P."/>
            <person name="Dick G.J."/>
        </authorList>
    </citation>
    <scope>NUCLEOTIDE SEQUENCE [LARGE SCALE GENOMIC DNA]</scope>
    <source>
        <strain evidence="1">DG_54_3</strain>
    </source>
</reference>
<accession>A0A0S7XTC3</accession>
<gene>
    <name evidence="1" type="ORF">AMJ44_09535</name>
</gene>
<evidence type="ECO:0000313" key="1">
    <source>
        <dbReference type="EMBL" id="KPJ65745.1"/>
    </source>
</evidence>
<proteinExistence type="predicted"/>
<name>A0A0S7XTC3_UNCSA</name>
<sequence>MAWPTIKGAGAFHIRLGGIPKRFTLTFLVREGLCQLIKAKRLYPFQKTEIKPLLLQGQKTLAKKRKLVKL</sequence>
<organism evidence="1 2">
    <name type="scientific">candidate division WOR-1 bacterium DG_54_3</name>
    <dbReference type="NCBI Taxonomy" id="1703775"/>
    <lineage>
        <taxon>Bacteria</taxon>
        <taxon>Bacillati</taxon>
        <taxon>Saganbacteria</taxon>
    </lineage>
</organism>
<dbReference type="EMBL" id="LIZX01000103">
    <property type="protein sequence ID" value="KPJ65745.1"/>
    <property type="molecule type" value="Genomic_DNA"/>
</dbReference>
<comment type="caution">
    <text evidence="1">The sequence shown here is derived from an EMBL/GenBank/DDBJ whole genome shotgun (WGS) entry which is preliminary data.</text>
</comment>
<protein>
    <submittedName>
        <fullName evidence="1">Uncharacterized protein</fullName>
    </submittedName>
</protein>